<organism evidence="1 2">
    <name type="scientific">Elysia marginata</name>
    <dbReference type="NCBI Taxonomy" id="1093978"/>
    <lineage>
        <taxon>Eukaryota</taxon>
        <taxon>Metazoa</taxon>
        <taxon>Spiralia</taxon>
        <taxon>Lophotrochozoa</taxon>
        <taxon>Mollusca</taxon>
        <taxon>Gastropoda</taxon>
        <taxon>Heterobranchia</taxon>
        <taxon>Euthyneura</taxon>
        <taxon>Panpulmonata</taxon>
        <taxon>Sacoglossa</taxon>
        <taxon>Placobranchoidea</taxon>
        <taxon>Plakobranchidae</taxon>
        <taxon>Elysia</taxon>
    </lineage>
</organism>
<sequence length="92" mass="10237">MPQQTSTFESHFSSRIRVLDAHITSSSIACSWVLILQVDRLGKLRVNCFPKAIATWQGQESNLGPPDHESVVLTTLPEDEKINFTTTSFMGS</sequence>
<dbReference type="Proteomes" id="UP000762676">
    <property type="component" value="Unassembled WGS sequence"/>
</dbReference>
<accession>A0AAV4ET46</accession>
<keyword evidence="2" id="KW-1185">Reference proteome</keyword>
<reference evidence="1 2" key="1">
    <citation type="journal article" date="2021" name="Elife">
        <title>Chloroplast acquisition without the gene transfer in kleptoplastic sea slugs, Plakobranchus ocellatus.</title>
        <authorList>
            <person name="Maeda T."/>
            <person name="Takahashi S."/>
            <person name="Yoshida T."/>
            <person name="Shimamura S."/>
            <person name="Takaki Y."/>
            <person name="Nagai Y."/>
            <person name="Toyoda A."/>
            <person name="Suzuki Y."/>
            <person name="Arimoto A."/>
            <person name="Ishii H."/>
            <person name="Satoh N."/>
            <person name="Nishiyama T."/>
            <person name="Hasebe M."/>
            <person name="Maruyama T."/>
            <person name="Minagawa J."/>
            <person name="Obokata J."/>
            <person name="Shigenobu S."/>
        </authorList>
    </citation>
    <scope>NUCLEOTIDE SEQUENCE [LARGE SCALE GENOMIC DNA]</scope>
</reference>
<comment type="caution">
    <text evidence="1">The sequence shown here is derived from an EMBL/GenBank/DDBJ whole genome shotgun (WGS) entry which is preliminary data.</text>
</comment>
<gene>
    <name evidence="1" type="ORF">ElyMa_003611700</name>
</gene>
<evidence type="ECO:0000313" key="1">
    <source>
        <dbReference type="EMBL" id="GFR63686.1"/>
    </source>
</evidence>
<name>A0AAV4ET46_9GAST</name>
<proteinExistence type="predicted"/>
<dbReference type="EMBL" id="BMAT01007415">
    <property type="protein sequence ID" value="GFR63686.1"/>
    <property type="molecule type" value="Genomic_DNA"/>
</dbReference>
<dbReference type="AlphaFoldDB" id="A0AAV4ET46"/>
<evidence type="ECO:0000313" key="2">
    <source>
        <dbReference type="Proteomes" id="UP000762676"/>
    </source>
</evidence>
<protein>
    <submittedName>
        <fullName evidence="1">Uncharacterized protein</fullName>
    </submittedName>
</protein>